<feature type="region of interest" description="Disordered" evidence="6">
    <location>
        <begin position="138"/>
        <end position="168"/>
    </location>
</feature>
<dbReference type="InterPro" id="IPR051940">
    <property type="entry name" value="Chitin_bind-dev_reg"/>
</dbReference>
<dbReference type="GO" id="GO:0005576">
    <property type="term" value="C:extracellular region"/>
    <property type="evidence" value="ECO:0007669"/>
    <property type="project" value="InterPro"/>
</dbReference>
<proteinExistence type="predicted"/>
<dbReference type="EMBL" id="JADBJN010000003">
    <property type="protein sequence ID" value="KAG5673857.1"/>
    <property type="molecule type" value="Genomic_DNA"/>
</dbReference>
<reference evidence="9" key="1">
    <citation type="submission" date="2021-03" db="EMBL/GenBank/DDBJ databases">
        <title>Chromosome level genome of the anhydrobiotic midge Polypedilum vanderplanki.</title>
        <authorList>
            <person name="Yoshida Y."/>
            <person name="Kikawada T."/>
            <person name="Gusev O."/>
        </authorList>
    </citation>
    <scope>NUCLEOTIDE SEQUENCE</scope>
    <source>
        <strain evidence="9">NIAS01</strain>
        <tissue evidence="9">Whole body or cell culture</tissue>
    </source>
</reference>
<feature type="domain" description="Chitin-binding type-2" evidence="8">
    <location>
        <begin position="212"/>
        <end position="268"/>
    </location>
</feature>
<dbReference type="InterPro" id="IPR002557">
    <property type="entry name" value="Chitin-bd_dom"/>
</dbReference>
<evidence type="ECO:0000256" key="3">
    <source>
        <dbReference type="ARBA" id="ARBA00022737"/>
    </source>
</evidence>
<evidence type="ECO:0000256" key="7">
    <source>
        <dbReference type="SAM" id="SignalP"/>
    </source>
</evidence>
<name>A0A9J6BVB6_POLVA</name>
<feature type="signal peptide" evidence="7">
    <location>
        <begin position="1"/>
        <end position="23"/>
    </location>
</feature>
<dbReference type="Gene3D" id="2.170.140.10">
    <property type="entry name" value="Chitin binding domain"/>
    <property type="match status" value="2"/>
</dbReference>
<keyword evidence="5" id="KW-0325">Glycoprotein</keyword>
<dbReference type="PROSITE" id="PS50940">
    <property type="entry name" value="CHIT_BIND_II"/>
    <property type="match status" value="2"/>
</dbReference>
<feature type="compositionally biased region" description="Low complexity" evidence="6">
    <location>
        <begin position="147"/>
        <end position="156"/>
    </location>
</feature>
<dbReference type="SMART" id="SM00494">
    <property type="entry name" value="ChtBD2"/>
    <property type="match status" value="3"/>
</dbReference>
<gene>
    <name evidence="9" type="ORF">PVAND_003868</name>
</gene>
<evidence type="ECO:0000256" key="6">
    <source>
        <dbReference type="SAM" id="MobiDB-lite"/>
    </source>
</evidence>
<dbReference type="PANTHER" id="PTHR23301">
    <property type="entry name" value="CHITIN BINDING PERITROPHIN-A"/>
    <property type="match status" value="1"/>
</dbReference>
<evidence type="ECO:0000313" key="9">
    <source>
        <dbReference type="EMBL" id="KAG5673857.1"/>
    </source>
</evidence>
<protein>
    <recommendedName>
        <fullName evidence="8">Chitin-binding type-2 domain-containing protein</fullName>
    </recommendedName>
</protein>
<evidence type="ECO:0000256" key="4">
    <source>
        <dbReference type="ARBA" id="ARBA00023157"/>
    </source>
</evidence>
<keyword evidence="4" id="KW-1015">Disulfide bond</keyword>
<keyword evidence="2 7" id="KW-0732">Signal</keyword>
<sequence length="274" mass="31092">MWTLVSILIPIFVISSCSPLIDGNFDDHCEGILYKALPHPINRNLFIGCLHEKATVFKCKGVKEIFDSITLSCVIKDMKNNVQDNNPCKGILNDRIPILGNCTFYYYCEFERAFLRNCDEGYIFDRTTRNCRLGDEEDCSTNELETDPPTTDPPTNETEDMTEPTTTEKLTTLKTERTTKEEEIAEPTTQNSTFTTTEIPFTTTTRGNIIISFQCPVSGYGNIPHSTYCNRFYECIAGILYLRSCDENLYFDAITLQCTTADHALCANFIRCSI</sequence>
<evidence type="ECO:0000313" key="10">
    <source>
        <dbReference type="Proteomes" id="UP001107558"/>
    </source>
</evidence>
<dbReference type="Proteomes" id="UP001107558">
    <property type="component" value="Chromosome 3"/>
</dbReference>
<keyword evidence="1" id="KW-0147">Chitin-binding</keyword>
<dbReference type="PANTHER" id="PTHR23301:SF0">
    <property type="entry name" value="CHITIN-BINDING TYPE-2 DOMAIN-CONTAINING PROTEIN-RELATED"/>
    <property type="match status" value="1"/>
</dbReference>
<evidence type="ECO:0000256" key="5">
    <source>
        <dbReference type="ARBA" id="ARBA00023180"/>
    </source>
</evidence>
<comment type="caution">
    <text evidence="9">The sequence shown here is derived from an EMBL/GenBank/DDBJ whole genome shotgun (WGS) entry which is preliminary data.</text>
</comment>
<dbReference type="AlphaFoldDB" id="A0A9J6BVB6"/>
<evidence type="ECO:0000256" key="1">
    <source>
        <dbReference type="ARBA" id="ARBA00022669"/>
    </source>
</evidence>
<dbReference type="Pfam" id="PF01607">
    <property type="entry name" value="CBM_14"/>
    <property type="match status" value="2"/>
</dbReference>
<evidence type="ECO:0000259" key="8">
    <source>
        <dbReference type="PROSITE" id="PS50940"/>
    </source>
</evidence>
<organism evidence="9 10">
    <name type="scientific">Polypedilum vanderplanki</name>
    <name type="common">Sleeping chironomid midge</name>
    <dbReference type="NCBI Taxonomy" id="319348"/>
    <lineage>
        <taxon>Eukaryota</taxon>
        <taxon>Metazoa</taxon>
        <taxon>Ecdysozoa</taxon>
        <taxon>Arthropoda</taxon>
        <taxon>Hexapoda</taxon>
        <taxon>Insecta</taxon>
        <taxon>Pterygota</taxon>
        <taxon>Neoptera</taxon>
        <taxon>Endopterygota</taxon>
        <taxon>Diptera</taxon>
        <taxon>Nematocera</taxon>
        <taxon>Chironomoidea</taxon>
        <taxon>Chironomidae</taxon>
        <taxon>Chironominae</taxon>
        <taxon>Polypedilum</taxon>
        <taxon>Polypedilum</taxon>
    </lineage>
</organism>
<feature type="chain" id="PRO_5039931772" description="Chitin-binding type-2 domain-containing protein" evidence="7">
    <location>
        <begin position="24"/>
        <end position="274"/>
    </location>
</feature>
<keyword evidence="10" id="KW-1185">Reference proteome</keyword>
<keyword evidence="3" id="KW-0677">Repeat</keyword>
<dbReference type="GO" id="GO:0008061">
    <property type="term" value="F:chitin binding"/>
    <property type="evidence" value="ECO:0007669"/>
    <property type="project" value="UniProtKB-KW"/>
</dbReference>
<evidence type="ECO:0000256" key="2">
    <source>
        <dbReference type="ARBA" id="ARBA00022729"/>
    </source>
</evidence>
<accession>A0A9J6BVB6</accession>
<dbReference type="SUPFAM" id="SSF57625">
    <property type="entry name" value="Invertebrate chitin-binding proteins"/>
    <property type="match status" value="3"/>
</dbReference>
<dbReference type="OrthoDB" id="7769297at2759"/>
<feature type="domain" description="Chitin-binding type-2" evidence="8">
    <location>
        <begin position="85"/>
        <end position="141"/>
    </location>
</feature>
<dbReference type="InterPro" id="IPR036508">
    <property type="entry name" value="Chitin-bd_dom_sf"/>
</dbReference>